<keyword evidence="2" id="KW-0175">Coiled coil</keyword>
<gene>
    <name evidence="5" type="ORF">F4560_000906</name>
</gene>
<dbReference type="RefSeq" id="WP_184916568.1">
    <property type="nucleotide sequence ID" value="NZ_JACHMO010000001.1"/>
</dbReference>
<comment type="caution">
    <text evidence="5">The sequence shown here is derived from an EMBL/GenBank/DDBJ whole genome shotgun (WGS) entry which is preliminary data.</text>
</comment>
<dbReference type="Gene3D" id="4.10.320.10">
    <property type="entry name" value="E3-binding domain"/>
    <property type="match status" value="1"/>
</dbReference>
<dbReference type="AlphaFoldDB" id="A0A7W9HF55"/>
<dbReference type="InterPro" id="IPR027417">
    <property type="entry name" value="P-loop_NTPase"/>
</dbReference>
<dbReference type="SUPFAM" id="SSF52540">
    <property type="entry name" value="P-loop containing nucleoside triphosphate hydrolases"/>
    <property type="match status" value="1"/>
</dbReference>
<name>A0A7W9HF55_9PSEU</name>
<evidence type="ECO:0000259" key="4">
    <source>
        <dbReference type="Pfam" id="PF23359"/>
    </source>
</evidence>
<dbReference type="InterPro" id="IPR038734">
    <property type="entry name" value="YhaN_AAA"/>
</dbReference>
<dbReference type="PANTHER" id="PTHR41259:SF1">
    <property type="entry name" value="DOUBLE-STRAND BREAK REPAIR RAD50 ATPASE, PUTATIVE-RELATED"/>
    <property type="match status" value="1"/>
</dbReference>
<dbReference type="Proteomes" id="UP000552097">
    <property type="component" value="Unassembled WGS sequence"/>
</dbReference>
<accession>A0A7W9HF55</accession>
<evidence type="ECO:0000259" key="3">
    <source>
        <dbReference type="Pfam" id="PF13514"/>
    </source>
</evidence>
<dbReference type="Gene3D" id="3.40.50.300">
    <property type="entry name" value="P-loop containing nucleotide triphosphate hydrolases"/>
    <property type="match status" value="2"/>
</dbReference>
<dbReference type="GO" id="GO:0003677">
    <property type="term" value="F:DNA binding"/>
    <property type="evidence" value="ECO:0007669"/>
    <property type="project" value="UniProtKB-KW"/>
</dbReference>
<evidence type="ECO:0000313" key="5">
    <source>
        <dbReference type="EMBL" id="MBB5801138.1"/>
    </source>
</evidence>
<protein>
    <submittedName>
        <fullName evidence="5">Uncharacterized protein YhaN</fullName>
    </submittedName>
</protein>
<dbReference type="Pfam" id="PF13514">
    <property type="entry name" value="AAA_27"/>
    <property type="match status" value="1"/>
</dbReference>
<reference evidence="5 6" key="1">
    <citation type="submission" date="2020-08" db="EMBL/GenBank/DDBJ databases">
        <title>Sequencing the genomes of 1000 actinobacteria strains.</title>
        <authorList>
            <person name="Klenk H.-P."/>
        </authorList>
    </citation>
    <scope>NUCLEOTIDE SEQUENCE [LARGE SCALE GENOMIC DNA]</scope>
    <source>
        <strain evidence="5 6">DSM 45486</strain>
    </source>
</reference>
<dbReference type="Pfam" id="PF23359">
    <property type="entry name" value="Lsr2_DNA-bd"/>
    <property type="match status" value="1"/>
</dbReference>
<dbReference type="InterPro" id="IPR055370">
    <property type="entry name" value="Lsr2_DNA-bd"/>
</dbReference>
<dbReference type="InterPro" id="IPR036625">
    <property type="entry name" value="E3-bd_dom_sf"/>
</dbReference>
<keyword evidence="6" id="KW-1185">Reference proteome</keyword>
<dbReference type="GO" id="GO:0016746">
    <property type="term" value="F:acyltransferase activity"/>
    <property type="evidence" value="ECO:0007669"/>
    <property type="project" value="InterPro"/>
</dbReference>
<dbReference type="EMBL" id="JACHMO010000001">
    <property type="protein sequence ID" value="MBB5801138.1"/>
    <property type="molecule type" value="Genomic_DNA"/>
</dbReference>
<feature type="domain" description="YhaN AAA" evidence="3">
    <location>
        <begin position="1"/>
        <end position="194"/>
    </location>
</feature>
<evidence type="ECO:0000256" key="2">
    <source>
        <dbReference type="SAM" id="Coils"/>
    </source>
</evidence>
<feature type="coiled-coil region" evidence="2">
    <location>
        <begin position="915"/>
        <end position="942"/>
    </location>
</feature>
<organism evidence="5 6">
    <name type="scientific">Saccharothrix ecbatanensis</name>
    <dbReference type="NCBI Taxonomy" id="1105145"/>
    <lineage>
        <taxon>Bacteria</taxon>
        <taxon>Bacillati</taxon>
        <taxon>Actinomycetota</taxon>
        <taxon>Actinomycetes</taxon>
        <taxon>Pseudonocardiales</taxon>
        <taxon>Pseudonocardiaceae</taxon>
        <taxon>Saccharothrix</taxon>
    </lineage>
</organism>
<proteinExistence type="predicted"/>
<feature type="domain" description="Lsr2 DNA-binding" evidence="4">
    <location>
        <begin position="1180"/>
        <end position="1211"/>
    </location>
</feature>
<keyword evidence="1" id="KW-0238">DNA-binding</keyword>
<feature type="coiled-coil region" evidence="2">
    <location>
        <begin position="705"/>
        <end position="739"/>
    </location>
</feature>
<evidence type="ECO:0000256" key="1">
    <source>
        <dbReference type="ARBA" id="ARBA00023125"/>
    </source>
</evidence>
<sequence>MRVRLLTLDSYGAFRNRTIELGTGLSVVLGPNETGKSTALDALADLLWSIPQSSKRAFHFRRQELAVSAVLVLPDGTEVPVERSASGLVDTTTHRVVPAVWQGDGDDRGRWRTSFGLSHEELRKGGEHLFKGEGDLASLIFRARSGLSVHHLLDSLSARADSLYKEHRGNKTVRARRAIAEYEQAVHDVEEATALAADVTAIREVLRQVGEDVERTRRVKDAAVAGLTDQEARLRVVDRVRQLAQAEARIATLRSAGPCLDAEDLALHAGTAARLHLTDSAIVDIEGEIAATSAQLAGIASEDPALGDRDLVERLKRESAARLDDAEQARVCLAEADESDAGTRALLVDLTGNVDQPVDVLLSTLWVGEDRVAELDAAAEAFVQADAVVAERQRQVEAAGDREPATPNAEAPDVQIVASLREVVSAIEAEDSVVTAFRRAAEAVADARHEHARLLTTVGLPAHTRLGALPSRESVIGACDEISDSDGVIRTARRELDDVERRSADVQRQLSGDELHHVPDPAEVTAARAARDELITEVVRAWLEGQPPARAPGLPVEVERAVREADRVGDLLAEHVEMVARRRILTAELAKTRAEAVAAGSKVAEAERAYTAACQAWEAIWKPVGVPHPPVSDALVLHESLAGALTAEGQEVTASRTAEDLRPAVEERRNYLAEVLARAGRPRPEADLDSLLEAARRLLAEDDYAREARAVAQNVRTIRQEAERELERARSQRDWSADRWRTALAAAQLPDLSPTGWYRRRDIVARARASHVTATGLRARARQLAERHQGFVEDLAALTARSGVEEDGITDALDTLSARVQSALEAKGTADNLADRLDSLRRKLEEHAGQRLLAVAALDDLRRRTDASDLDAAAERGEELASLSTDVNQHSEVVRIALPRTDLRQLVAELSDVDEEQLRIDVDTARQRYEDADETHEAALRRYGELSQRHQALITRPGAAELHAKAHERLAALADEVEEYLVAEIQRTVLRDELEAYEREHASPLLDTAGRILEELTGGRYVALHTYSDANGRSLRIVGADERPRKPDELSEGTADQAFLALRLAGIESLQDDRRTRGLPTLPVVLDDVLMTFDDARAAATLKVMARLARQWQIVVFSHHTHIRQVAEGLELDNLTVAELVVPPPIDSTRTPQEIRDAARERIVIGNQPEPAPRATRTVDPTLVRAWARQTGRPVADRGRISQDLVDAYEATHG</sequence>
<evidence type="ECO:0000313" key="6">
    <source>
        <dbReference type="Proteomes" id="UP000552097"/>
    </source>
</evidence>
<dbReference type="PANTHER" id="PTHR41259">
    <property type="entry name" value="DOUBLE-STRAND BREAK REPAIR RAD50 ATPASE, PUTATIVE-RELATED"/>
    <property type="match status" value="1"/>
</dbReference>
<feature type="coiled-coil region" evidence="2">
    <location>
        <begin position="823"/>
        <end position="850"/>
    </location>
</feature>